<accession>A0AA46YJ93</accession>
<name>A0AA46YJ93_9VIRU</name>
<proteinExistence type="predicted"/>
<reference evidence="1 2" key="1">
    <citation type="submission" date="2022-09" db="EMBL/GenBank/DDBJ databases">
        <title>Evolutionary Diversification of Methanotrophic Ca. Methanophagales (ANME-1) and Their Expansive Virome.</title>
        <authorList>
            <person name="Laso-Perez R."/>
            <person name="Wu F."/>
            <person name="Cremiere A."/>
            <person name="Speth D.R."/>
            <person name="Magyar J.S."/>
            <person name="Krupovic M."/>
            <person name="Orphan V."/>
        </authorList>
    </citation>
    <scope>NUCLEOTIDE SEQUENCE [LARGE SCALE GENOMIC DNA]</scope>
    <source>
        <strain evidence="1">PBV304</strain>
    </source>
</reference>
<evidence type="ECO:0000313" key="2">
    <source>
        <dbReference type="Proteomes" id="UP001156239"/>
    </source>
</evidence>
<keyword evidence="2" id="KW-1185">Reference proteome</keyword>
<evidence type="ECO:0000313" key="1">
    <source>
        <dbReference type="EMBL" id="UYL65036.1"/>
    </source>
</evidence>
<organism evidence="1 2">
    <name type="scientific">Methanophagales virus PBV304</name>
    <dbReference type="NCBI Taxonomy" id="3071309"/>
    <lineage>
        <taxon>Viruses</taxon>
        <taxon>Varidnaviria</taxon>
        <taxon>Abadenavirae</taxon>
        <taxon>Produgelaviricota</taxon>
        <taxon>Belvinaviricetes</taxon>
        <taxon>Coyopavirales</taxon>
        <taxon>Chaacviridae</taxon>
        <taxon>Homochaacvirus</taxon>
        <taxon>Homochaacvirus pescaderoense</taxon>
    </lineage>
</organism>
<sequence length="176" mass="19998">MPTRRGRREFVGGTGREIKEARVDVILQRVEEKIGSEINAYPSHVYRYGVNNIFQRSFAYLIGWKSNGEPHKVAVTSGGLLKVAISGAGFEEIDTLEGTATVNWSSALEFAWTPNRIRFEALDYPYLAKFSTDGVRWSDEVYIDGDQPRDFNINAKYVKVRRYGGTNAKYFIIGMR</sequence>
<gene>
    <name evidence="1" type="ORF">OBKJMPBA_00004</name>
</gene>
<dbReference type="Proteomes" id="UP001156239">
    <property type="component" value="Segment"/>
</dbReference>
<dbReference type="EMBL" id="OP548099">
    <property type="protein sequence ID" value="UYL65036.1"/>
    <property type="molecule type" value="Genomic_DNA"/>
</dbReference>
<protein>
    <submittedName>
        <fullName evidence="1">Uncharacterized protein</fullName>
    </submittedName>
</protein>